<evidence type="ECO:0000313" key="2">
    <source>
        <dbReference type="Proteomes" id="UP000003789"/>
    </source>
</evidence>
<feature type="non-terminal residue" evidence="1">
    <location>
        <position position="123"/>
    </location>
</feature>
<protein>
    <submittedName>
        <fullName evidence="1">Uncharacterized protein</fullName>
    </submittedName>
</protein>
<dbReference type="Proteomes" id="UP000003789">
    <property type="component" value="Unassembled WGS sequence"/>
</dbReference>
<dbReference type="AlphaFoldDB" id="Q1YVZ2"/>
<reference evidence="1 2" key="1">
    <citation type="submission" date="2006-03" db="EMBL/GenBank/DDBJ databases">
        <authorList>
            <person name="Bartlett D.H."/>
            <person name="Valle G."/>
            <person name="Lauro F.M."/>
            <person name="Vezzi A."/>
            <person name="Simonato F."/>
            <person name="Eloe E."/>
            <person name="Vitulo N."/>
            <person name="Stratton T.K."/>
            <person name="D'angelo M."/>
            <person name="Ferriera S."/>
            <person name="Johnson J."/>
            <person name="Kravitz S."/>
            <person name="Beeson K."/>
            <person name="Sutton G."/>
            <person name="Rogers Y."/>
            <person name="Friedman R."/>
            <person name="Frazier M."/>
            <person name="Venter J.C."/>
        </authorList>
    </citation>
    <scope>NUCLEOTIDE SEQUENCE [LARGE SCALE GENOMIC DNA]</scope>
    <source>
        <strain evidence="1 2">3TCK</strain>
    </source>
</reference>
<accession>Q1YVZ2</accession>
<dbReference type="EMBL" id="AAPH01000058">
    <property type="protein sequence ID" value="EAS40467.1"/>
    <property type="molecule type" value="Genomic_DNA"/>
</dbReference>
<name>Q1YVZ2_9GAMM</name>
<evidence type="ECO:0000313" key="1">
    <source>
        <dbReference type="EMBL" id="EAS40467.1"/>
    </source>
</evidence>
<dbReference type="HOGENOM" id="CLU_2020141_0_0_6"/>
<gene>
    <name evidence="1" type="ORF">P3TCK_19825</name>
</gene>
<proteinExistence type="predicted"/>
<sequence length="123" mass="13988">MMNHSPYSTQQQLSNQAFNYARSQSLKLTETKTLPCHFKSGSTQAVMPECYNVVASIFTDEFGINPFYAAPQPHLVPRSDDNSKKTFCTPDKSWVVRAFDACKSHREFAPVMTRAFINMTKKI</sequence>
<organism evidence="1 2">
    <name type="scientific">Photobacterium profundum 3TCK</name>
    <dbReference type="NCBI Taxonomy" id="314280"/>
    <lineage>
        <taxon>Bacteria</taxon>
        <taxon>Pseudomonadati</taxon>
        <taxon>Pseudomonadota</taxon>
        <taxon>Gammaproteobacteria</taxon>
        <taxon>Vibrionales</taxon>
        <taxon>Vibrionaceae</taxon>
        <taxon>Photobacterium</taxon>
    </lineage>
</organism>
<comment type="caution">
    <text evidence="1">The sequence shown here is derived from an EMBL/GenBank/DDBJ whole genome shotgun (WGS) entry which is preliminary data.</text>
</comment>